<feature type="region of interest" description="Disordered" evidence="1">
    <location>
        <begin position="246"/>
        <end position="266"/>
    </location>
</feature>
<evidence type="ECO:0000313" key="4">
    <source>
        <dbReference type="Proteomes" id="UP000729402"/>
    </source>
</evidence>
<protein>
    <recommendedName>
        <fullName evidence="2">Retroviral polymerase SH3-like domain-containing protein</fullName>
    </recommendedName>
</protein>
<evidence type="ECO:0000259" key="2">
    <source>
        <dbReference type="Pfam" id="PF25597"/>
    </source>
</evidence>
<gene>
    <name evidence="3" type="ORF">GUJ93_ZPchr0006g42586</name>
</gene>
<feature type="domain" description="Retroviral polymerase SH3-like" evidence="2">
    <location>
        <begin position="54"/>
        <end position="115"/>
    </location>
</feature>
<dbReference type="EMBL" id="JAAALK010000283">
    <property type="protein sequence ID" value="KAG8076572.1"/>
    <property type="molecule type" value="Genomic_DNA"/>
</dbReference>
<keyword evidence="4" id="KW-1185">Reference proteome</keyword>
<dbReference type="InterPro" id="IPR057670">
    <property type="entry name" value="SH3_retrovirus"/>
</dbReference>
<evidence type="ECO:0000313" key="3">
    <source>
        <dbReference type="EMBL" id="KAG8076572.1"/>
    </source>
</evidence>
<dbReference type="OrthoDB" id="695883at2759"/>
<dbReference type="Pfam" id="PF25597">
    <property type="entry name" value="SH3_retrovirus"/>
    <property type="match status" value="1"/>
</dbReference>
<dbReference type="Proteomes" id="UP000729402">
    <property type="component" value="Unassembled WGS sequence"/>
</dbReference>
<accession>A0A8J5SWC5</accession>
<proteinExistence type="predicted"/>
<dbReference type="AlphaFoldDB" id="A0A8J5SWC5"/>
<name>A0A8J5SWC5_ZIZPA</name>
<comment type="caution">
    <text evidence="3">The sequence shown here is derived from an EMBL/GenBank/DDBJ whole genome shotgun (WGS) entry which is preliminary data.</text>
</comment>
<reference evidence="3" key="1">
    <citation type="journal article" date="2021" name="bioRxiv">
        <title>Whole Genome Assembly and Annotation of Northern Wild Rice, Zizania palustris L., Supports a Whole Genome Duplication in the Zizania Genus.</title>
        <authorList>
            <person name="Haas M."/>
            <person name="Kono T."/>
            <person name="Macchietto M."/>
            <person name="Millas R."/>
            <person name="McGilp L."/>
            <person name="Shao M."/>
            <person name="Duquette J."/>
            <person name="Hirsch C.N."/>
            <person name="Kimball J."/>
        </authorList>
    </citation>
    <scope>NUCLEOTIDE SEQUENCE</scope>
    <source>
        <tissue evidence="3">Fresh leaf tissue</tissue>
    </source>
</reference>
<dbReference type="InterPro" id="IPR039537">
    <property type="entry name" value="Retrotran_Ty1/copia-like"/>
</dbReference>
<organism evidence="3 4">
    <name type="scientific">Zizania palustris</name>
    <name type="common">Northern wild rice</name>
    <dbReference type="NCBI Taxonomy" id="103762"/>
    <lineage>
        <taxon>Eukaryota</taxon>
        <taxon>Viridiplantae</taxon>
        <taxon>Streptophyta</taxon>
        <taxon>Embryophyta</taxon>
        <taxon>Tracheophyta</taxon>
        <taxon>Spermatophyta</taxon>
        <taxon>Magnoliopsida</taxon>
        <taxon>Liliopsida</taxon>
        <taxon>Poales</taxon>
        <taxon>Poaceae</taxon>
        <taxon>BOP clade</taxon>
        <taxon>Oryzoideae</taxon>
        <taxon>Oryzeae</taxon>
        <taxon>Zizaniinae</taxon>
        <taxon>Zizania</taxon>
    </lineage>
</organism>
<sequence>MFTMNVPKFLWSEAIMTATYLINRTPSRILGWKTPYEMIFGKNEFIVPPKVFGCTCFVRDHRPLVGKLDPRAVKCIFIGYSSGQKGYKCWSPSERRTFVSMDVTFRESIPFYGEKTDLSSMFIDLDNPTGEESNLDLENEALGLKEGEQSRKLDVLVGPTPSLMDDTICVQEWRKPHQEENLQVYTRRGMRLPVMQQIDQQQPQDDDSNVRLLDHSSNIQVSSEISGEELEVVEEESNLPIAIRKGTRSKAGKPPQRYGFEDENEKDNDKNDIVNYVSYASLSPTYKSFMVSLNSVLIPKDWREAKQDPRWRQAMVEELEALEKNKTWNLVPFPEGKKVVNCKWVYTVKQNPEGKIERYKQDLWLKDIVKHMGLIMMRHLHQLQR</sequence>
<dbReference type="PANTHER" id="PTHR42648:SF28">
    <property type="entry name" value="TRANSPOSON-ENCODED PROTEIN WITH RIBONUCLEASE H-LIKE AND RETROVIRUS ZINC FINGER-LIKE DOMAINS"/>
    <property type="match status" value="1"/>
</dbReference>
<evidence type="ECO:0000256" key="1">
    <source>
        <dbReference type="SAM" id="MobiDB-lite"/>
    </source>
</evidence>
<reference evidence="3" key="2">
    <citation type="submission" date="2021-02" db="EMBL/GenBank/DDBJ databases">
        <authorList>
            <person name="Kimball J.A."/>
            <person name="Haas M.W."/>
            <person name="Macchietto M."/>
            <person name="Kono T."/>
            <person name="Duquette J."/>
            <person name="Shao M."/>
        </authorList>
    </citation>
    <scope>NUCLEOTIDE SEQUENCE</scope>
    <source>
        <tissue evidence="3">Fresh leaf tissue</tissue>
    </source>
</reference>
<dbReference type="PANTHER" id="PTHR42648">
    <property type="entry name" value="TRANSPOSASE, PUTATIVE-RELATED"/>
    <property type="match status" value="1"/>
</dbReference>